<dbReference type="SMART" id="SM00184">
    <property type="entry name" value="RING"/>
    <property type="match status" value="5"/>
</dbReference>
<feature type="compositionally biased region" description="Polar residues" evidence="10">
    <location>
        <begin position="1408"/>
        <end position="1418"/>
    </location>
</feature>
<evidence type="ECO:0000313" key="13">
    <source>
        <dbReference type="EMBL" id="KAJ7371312.1"/>
    </source>
</evidence>
<feature type="region of interest" description="Disordered" evidence="10">
    <location>
        <begin position="1"/>
        <end position="79"/>
    </location>
</feature>
<dbReference type="GO" id="GO:0008270">
    <property type="term" value="F:zinc ion binding"/>
    <property type="evidence" value="ECO:0007669"/>
    <property type="project" value="UniProtKB-KW"/>
</dbReference>
<keyword evidence="3" id="KW-0677">Repeat</keyword>
<keyword evidence="2" id="KW-0479">Metal-binding</keyword>
<evidence type="ECO:0000259" key="12">
    <source>
        <dbReference type="PROSITE" id="PS51805"/>
    </source>
</evidence>
<gene>
    <name evidence="13" type="primary">KMT2D</name>
    <name evidence="13" type="ORF">OS493_026956</name>
</gene>
<keyword evidence="6" id="KW-0805">Transcription regulation</keyword>
<keyword evidence="13" id="KW-0489">Methyltransferase</keyword>
<dbReference type="PROSITE" id="PS50016">
    <property type="entry name" value="ZF_PHD_2"/>
    <property type="match status" value="6"/>
</dbReference>
<proteinExistence type="predicted"/>
<feature type="region of interest" description="Disordered" evidence="10">
    <location>
        <begin position="1011"/>
        <end position="1030"/>
    </location>
</feature>
<evidence type="ECO:0000256" key="3">
    <source>
        <dbReference type="ARBA" id="ARBA00022737"/>
    </source>
</evidence>
<dbReference type="OrthoDB" id="5987005at2759"/>
<dbReference type="Pfam" id="PF13771">
    <property type="entry name" value="zf-HC5HC2H"/>
    <property type="match status" value="1"/>
</dbReference>
<evidence type="ECO:0000256" key="2">
    <source>
        <dbReference type="ARBA" id="ARBA00022723"/>
    </source>
</evidence>
<evidence type="ECO:0000313" key="14">
    <source>
        <dbReference type="Proteomes" id="UP001163046"/>
    </source>
</evidence>
<feature type="compositionally biased region" description="Polar residues" evidence="10">
    <location>
        <begin position="1501"/>
        <end position="1515"/>
    </location>
</feature>
<dbReference type="FunFam" id="3.30.40.10:FF:000080">
    <property type="entry name" value="Histone-lysine N-methyltransferase 2C"/>
    <property type="match status" value="1"/>
</dbReference>
<feature type="region of interest" description="Disordered" evidence="10">
    <location>
        <begin position="161"/>
        <end position="184"/>
    </location>
</feature>
<feature type="domain" description="PHD-type" evidence="11">
    <location>
        <begin position="932"/>
        <end position="987"/>
    </location>
</feature>
<dbReference type="EC" id="2.1.1.354" evidence="13"/>
<dbReference type="EMBL" id="MU826849">
    <property type="protein sequence ID" value="KAJ7371312.1"/>
    <property type="molecule type" value="Genomic_DNA"/>
</dbReference>
<dbReference type="GO" id="GO:0032259">
    <property type="term" value="P:methylation"/>
    <property type="evidence" value="ECO:0007669"/>
    <property type="project" value="UniProtKB-KW"/>
</dbReference>
<dbReference type="CDD" id="cd15665">
    <property type="entry name" value="ePHD1_KMT2C_like"/>
    <property type="match status" value="1"/>
</dbReference>
<dbReference type="FunFam" id="3.30.40.10:FF:000852">
    <property type="entry name" value="Histone-lysine N-methyltransferase 2C"/>
    <property type="match status" value="1"/>
</dbReference>
<dbReference type="InterPro" id="IPR001965">
    <property type="entry name" value="Znf_PHD"/>
</dbReference>
<dbReference type="InterPro" id="IPR013083">
    <property type="entry name" value="Znf_RING/FYVE/PHD"/>
</dbReference>
<dbReference type="InterPro" id="IPR034732">
    <property type="entry name" value="EPHD"/>
</dbReference>
<organism evidence="13 14">
    <name type="scientific">Desmophyllum pertusum</name>
    <dbReference type="NCBI Taxonomy" id="174260"/>
    <lineage>
        <taxon>Eukaryota</taxon>
        <taxon>Metazoa</taxon>
        <taxon>Cnidaria</taxon>
        <taxon>Anthozoa</taxon>
        <taxon>Hexacorallia</taxon>
        <taxon>Scleractinia</taxon>
        <taxon>Caryophylliina</taxon>
        <taxon>Caryophylliidae</taxon>
        <taxon>Desmophyllum</taxon>
    </lineage>
</organism>
<feature type="domain" description="PHD-type" evidence="11">
    <location>
        <begin position="855"/>
        <end position="905"/>
    </location>
</feature>
<dbReference type="InterPro" id="IPR001841">
    <property type="entry name" value="Znf_RING"/>
</dbReference>
<dbReference type="InterPro" id="IPR011011">
    <property type="entry name" value="Znf_FYVE_PHD"/>
</dbReference>
<keyword evidence="14" id="KW-1185">Reference proteome</keyword>
<feature type="domain" description="PHD-type" evidence="12">
    <location>
        <begin position="223"/>
        <end position="345"/>
    </location>
</feature>
<dbReference type="CDD" id="cd15514">
    <property type="entry name" value="PHD6_KMT2C_like"/>
    <property type="match status" value="1"/>
</dbReference>
<feature type="region of interest" description="Disordered" evidence="10">
    <location>
        <begin position="196"/>
        <end position="221"/>
    </location>
</feature>
<dbReference type="InterPro" id="IPR019787">
    <property type="entry name" value="Znf_PHD-finger"/>
</dbReference>
<dbReference type="GO" id="GO:0045944">
    <property type="term" value="P:positive regulation of transcription by RNA polymerase II"/>
    <property type="evidence" value="ECO:0007669"/>
    <property type="project" value="TreeGrafter"/>
</dbReference>
<evidence type="ECO:0000256" key="5">
    <source>
        <dbReference type="ARBA" id="ARBA00022833"/>
    </source>
</evidence>
<feature type="region of interest" description="Disordered" evidence="10">
    <location>
        <begin position="1499"/>
        <end position="1526"/>
    </location>
</feature>
<feature type="domain" description="PHD-type" evidence="11">
    <location>
        <begin position="355"/>
        <end position="407"/>
    </location>
</feature>
<feature type="region of interest" description="Disordered" evidence="10">
    <location>
        <begin position="1277"/>
        <end position="1441"/>
    </location>
</feature>
<dbReference type="Pfam" id="PF00628">
    <property type="entry name" value="PHD"/>
    <property type="match status" value="5"/>
</dbReference>
<keyword evidence="4 9" id="KW-0863">Zinc-finger</keyword>
<evidence type="ECO:0000256" key="1">
    <source>
        <dbReference type="ARBA" id="ARBA00004123"/>
    </source>
</evidence>
<feature type="region of interest" description="Disordered" evidence="10">
    <location>
        <begin position="1547"/>
        <end position="1639"/>
    </location>
</feature>
<feature type="compositionally biased region" description="Basic residues" evidence="10">
    <location>
        <begin position="39"/>
        <end position="54"/>
    </location>
</feature>
<feature type="compositionally biased region" description="Basic residues" evidence="10">
    <location>
        <begin position="718"/>
        <end position="729"/>
    </location>
</feature>
<dbReference type="SMART" id="SM00249">
    <property type="entry name" value="PHD"/>
    <property type="match status" value="7"/>
</dbReference>
<evidence type="ECO:0000256" key="8">
    <source>
        <dbReference type="ARBA" id="ARBA00023242"/>
    </source>
</evidence>
<dbReference type="CDD" id="cd15509">
    <property type="entry name" value="PHD1_KMT2C_like"/>
    <property type="match status" value="1"/>
</dbReference>
<dbReference type="SUPFAM" id="SSF57903">
    <property type="entry name" value="FYVE/PHD zinc finger"/>
    <property type="match status" value="6"/>
</dbReference>
<dbReference type="GO" id="GO:0044666">
    <property type="term" value="C:MLL3/4 complex"/>
    <property type="evidence" value="ECO:0007669"/>
    <property type="project" value="TreeGrafter"/>
</dbReference>
<evidence type="ECO:0000256" key="9">
    <source>
        <dbReference type="PROSITE-ProRule" id="PRU00146"/>
    </source>
</evidence>
<dbReference type="Gene3D" id="3.30.40.10">
    <property type="entry name" value="Zinc/RING finger domain, C3HC4 (zinc finger)"/>
    <property type="match status" value="6"/>
</dbReference>
<dbReference type="GO" id="GO:0140999">
    <property type="term" value="F:histone H3K4 trimethyltransferase activity"/>
    <property type="evidence" value="ECO:0007669"/>
    <property type="project" value="UniProtKB-EC"/>
</dbReference>
<feature type="domain" description="PHD-type" evidence="11">
    <location>
        <begin position="805"/>
        <end position="858"/>
    </location>
</feature>
<keyword evidence="8" id="KW-0539">Nucleus</keyword>
<dbReference type="PROSITE" id="PS51805">
    <property type="entry name" value="EPHD"/>
    <property type="match status" value="1"/>
</dbReference>
<comment type="caution">
    <text evidence="13">The sequence shown here is derived from an EMBL/GenBank/DDBJ whole genome shotgun (WGS) entry which is preliminary data.</text>
</comment>
<dbReference type="GO" id="GO:0003713">
    <property type="term" value="F:transcription coactivator activity"/>
    <property type="evidence" value="ECO:0007669"/>
    <property type="project" value="TreeGrafter"/>
</dbReference>
<dbReference type="PANTHER" id="PTHR45888:SF6">
    <property type="entry name" value="HL01030P-RELATED"/>
    <property type="match status" value="1"/>
</dbReference>
<sequence>MEHVQRVTAQSLSPYPSSPLTPDSEEGFIMNIREESRSTRVRNRPKPQPAKKTRVNAQSKLKSPIKASPIGSCTESNRENHDISTEHEHLMEMSPYSVPLDGSGQPLYDSLASDGFGHGVVKRPTTDPDDELTKNKVCSFCNCSAEKRMFHGKLQRYAPTPGFDPVKKLQNRHRQNSGCDPFRDRLDLDPCDSGQFIEDHPEPQPIVTRRGPGRPPGRGRRKGIVVVGLPLRTSNNDVTVDKTTYGTVKEKELGDVFEEDGYTWAHHCCAAWSEGVSQTDSYDLINVDKAVVKALSERCNHCNRFGASVVCQIPRCGKTYHYPCAASSGSFQDIKSMTMLCPDHLEDAGRLAANEAECVLCGEAKDFTEQIFCTSCGRHYHGRCLEPSVDMTSLIRMGWQCPDCKVCQGCRQPGDDNRMLVCDLCDTGYHTYCLDPPMSTIPKTGWKCMGCRRCEDCGSNTPGGGPTSRWHHNFSVCDSCYQQRNKGLFCPLCGRAYRQFTDVAMVQCLSCEKWVHASCDHIEKDEYQKYNSKDLPYFCPNCKPKKGSLQILDKNHGIELGFNEQHNDMDMNLDCPPEEDKRTLTIAAIGRMSPCNMDEDPFLDSHLDHDDLNALRHFDPVLDVTDTETIPMPNLDNIEPEKLPLSEKLPLDEEMEVVVKPDHELDMLSSAASLSEPCSLPSFSVASQLMDRHLSVPKAPAPIYYQPRNSLITPPKISGKRKLTGKIRSKSGGTPARKKSKHGKPGPGRPPNKLKSKAAPQTSPGKENVPKAANAVDQTTKEGESESLHTTLVLFSADDEFTTKQDMCLCCGSFGKGPEGQLIMCSQCGQSYHPYCVGVKINKVILTKGWRCLDCTLCEGCGKGSDEARLLLCDSCDISYHTYCLDPPLGHVPQGGWKCKWCVSCFDCAASTPGVGCQWMSNYTQCGPCASKTMCPVCKIKYNTNDLMIQCAHCDRWLHGSCDGLVNEEELDRAAEYGYHCLYCRPKTKRALVGVSGPPSPRATALHHYRPQSLNDSNNSQPTGKPLHPCQRVNNNLVEVKLSNHFNKMKMMAVACPGNNIELTESGVRHMNRLKLPPGSNRRRVIKNKVKPKKFGMPVSPIKKNSFAGHFQEKDAIFNRALIEEGNTNMTDGMDSLRHQTSLAPSKVSRPRQSNVGRPGVGGFVLRGRGSGGRRFVGRGARGSIKRKVPGFPVTARGPSHLSNLGSQLPQQTYSSELNSSAFVTKQSSFNQLEASMNQGSNDSWADSSEDNELQDSYPKWMQEAFFGKDLLDMLGREKRSKHGGKTPTTPSEDEDRANQDPFAPRQASMHPERQQASFAGSGQVPYQMVAGEERQHPQPLHQAGYARGNHSSARKHHADLGLSGHENWQQSSGTDPFPPHALSLTEDVPNPDALYHSLDMLTDDLPGTQNDSHSTNRVLPPPASQHPPAARTSQAHVPPAAATWNQAQGRPQGNDLDILCNAGDILPHVDGQEVEEIFLNIEREMTNNVLNFLDSEIDNNDNTQEQFPQQSANSAPGHGAGFQTSQHSISAFGQGISNTGNQAYNSGTTHFQGVPGGSGYQQGPTNHMDGFPNSVVPGQHGFSQNSAFPRGSEFDLDDLPRGRRRPPSPRVDPLKQQQKWEEDEKLGATATISPVSLC</sequence>
<feature type="compositionally biased region" description="Low complexity" evidence="10">
    <location>
        <begin position="11"/>
        <end position="22"/>
    </location>
</feature>
<evidence type="ECO:0000256" key="7">
    <source>
        <dbReference type="ARBA" id="ARBA00023163"/>
    </source>
</evidence>
<feature type="compositionally biased region" description="Gly residues" evidence="10">
    <location>
        <begin position="1159"/>
        <end position="1175"/>
    </location>
</feature>
<feature type="domain" description="PHD-type" evidence="11">
    <location>
        <begin position="404"/>
        <end position="454"/>
    </location>
</feature>
<protein>
    <submittedName>
        <fullName evidence="13">Zinc ion binding</fullName>
        <ecNumber evidence="13">2.1.1.354</ecNumber>
    </submittedName>
</protein>
<name>A0A9W9YXI1_9CNID</name>
<evidence type="ECO:0000256" key="6">
    <source>
        <dbReference type="ARBA" id="ARBA00023015"/>
    </source>
</evidence>
<feature type="domain" description="PHD-type" evidence="11">
    <location>
        <begin position="487"/>
        <end position="545"/>
    </location>
</feature>
<dbReference type="InterPro" id="IPR047004">
    <property type="entry name" value="KMT2C_PHD2"/>
</dbReference>
<dbReference type="CDD" id="cd15594">
    <property type="entry name" value="PHD2_KMT2C"/>
    <property type="match status" value="1"/>
</dbReference>
<dbReference type="CDD" id="cd15513">
    <property type="entry name" value="PHD5_KMT2C_like"/>
    <property type="match status" value="1"/>
</dbReference>
<evidence type="ECO:0000259" key="11">
    <source>
        <dbReference type="PROSITE" id="PS50016"/>
    </source>
</evidence>
<feature type="region of interest" description="Disordered" evidence="10">
    <location>
        <begin position="705"/>
        <end position="784"/>
    </location>
</feature>
<feature type="compositionally biased region" description="Polar residues" evidence="10">
    <location>
        <begin position="1012"/>
        <end position="1023"/>
    </location>
</feature>
<keyword evidence="5" id="KW-0862">Zinc</keyword>
<reference evidence="13" key="1">
    <citation type="submission" date="2023-01" db="EMBL/GenBank/DDBJ databases">
        <title>Genome assembly of the deep-sea coral Lophelia pertusa.</title>
        <authorList>
            <person name="Herrera S."/>
            <person name="Cordes E."/>
        </authorList>
    </citation>
    <scope>NUCLEOTIDE SEQUENCE</scope>
    <source>
        <strain evidence="13">USNM1676648</strain>
        <tissue evidence="13">Polyp</tissue>
    </source>
</reference>
<keyword evidence="7" id="KW-0804">Transcription</keyword>
<dbReference type="PANTHER" id="PTHR45888">
    <property type="entry name" value="HL01030P-RELATED"/>
    <property type="match status" value="1"/>
</dbReference>
<evidence type="ECO:0000256" key="4">
    <source>
        <dbReference type="ARBA" id="ARBA00022771"/>
    </source>
</evidence>
<keyword evidence="13" id="KW-0808">Transferase</keyword>
<feature type="region of interest" description="Disordered" evidence="10">
    <location>
        <begin position="1142"/>
        <end position="1208"/>
    </location>
</feature>
<comment type="subcellular location">
    <subcellularLocation>
        <location evidence="1">Nucleus</location>
    </subcellularLocation>
</comment>
<accession>A0A9W9YXI1</accession>
<evidence type="ECO:0000256" key="10">
    <source>
        <dbReference type="SAM" id="MobiDB-lite"/>
    </source>
</evidence>
<dbReference type="Proteomes" id="UP001163046">
    <property type="component" value="Unassembled WGS sequence"/>
</dbReference>